<evidence type="ECO:0000313" key="2">
    <source>
        <dbReference type="Proteomes" id="UP000238186"/>
    </source>
</evidence>
<accession>A0A2S8DGE3</accession>
<feature type="non-terminal residue" evidence="1">
    <location>
        <position position="47"/>
    </location>
</feature>
<dbReference type="InterPro" id="IPR006922">
    <property type="entry name" value="MbeB-like"/>
</dbReference>
<dbReference type="RefSeq" id="WP_249266632.1">
    <property type="nucleotide sequence ID" value="NZ_PUGT01000037.1"/>
</dbReference>
<evidence type="ECO:0000313" key="1">
    <source>
        <dbReference type="EMBL" id="PQN11157.1"/>
    </source>
</evidence>
<dbReference type="EMBL" id="PUGT01000030">
    <property type="protein sequence ID" value="PQN11157.1"/>
    <property type="molecule type" value="Genomic_DNA"/>
</dbReference>
<gene>
    <name evidence="1" type="ORF">C5K18_02790</name>
</gene>
<dbReference type="Pfam" id="PF04837">
    <property type="entry name" value="MbeB_N"/>
    <property type="match status" value="1"/>
</dbReference>
<dbReference type="Proteomes" id="UP000238186">
    <property type="component" value="Unassembled WGS sequence"/>
</dbReference>
<reference evidence="1 2" key="1">
    <citation type="submission" date="2018-02" db="EMBL/GenBank/DDBJ databases">
        <title>Distribution and characterization of Shiga toxin converting temperate phage carried by Shigella flexneri in Hispaniola.</title>
        <authorList>
            <person name="Fogolari M."/>
            <person name="Mavian C."/>
            <person name="Angeletti S."/>
            <person name="Salemi M."/>
            <person name="Lampel K.A."/>
            <person name="Maurelli A.T."/>
        </authorList>
    </citation>
    <scope>NUCLEOTIDE SEQUENCE [LARGE SCALE GENOMIC DNA]</scope>
    <source>
        <strain evidence="1 2">BS979</strain>
    </source>
</reference>
<proteinExistence type="predicted"/>
<name>A0A2S8DGE3_SHIDY</name>
<comment type="caution">
    <text evidence="1">The sequence shown here is derived from an EMBL/GenBank/DDBJ whole genome shotgun (WGS) entry which is preliminary data.</text>
</comment>
<dbReference type="AlphaFoldDB" id="A0A2S8DGE3"/>
<sequence length="47" mass="5460">MSNLLQMGTDFEKKLKERAASTENMLNSEFRKLEESVDKALSLNRQK</sequence>
<protein>
    <submittedName>
        <fullName evidence="1">Mobilization protein</fullName>
    </submittedName>
</protein>
<organism evidence="1 2">
    <name type="scientific">Shigella dysenteriae</name>
    <dbReference type="NCBI Taxonomy" id="622"/>
    <lineage>
        <taxon>Bacteria</taxon>
        <taxon>Pseudomonadati</taxon>
        <taxon>Pseudomonadota</taxon>
        <taxon>Gammaproteobacteria</taxon>
        <taxon>Enterobacterales</taxon>
        <taxon>Enterobacteriaceae</taxon>
        <taxon>Shigella</taxon>
    </lineage>
</organism>